<evidence type="ECO:0000313" key="4">
    <source>
        <dbReference type="Proteomes" id="UP000193560"/>
    </source>
</evidence>
<feature type="compositionally biased region" description="Polar residues" evidence="1">
    <location>
        <begin position="34"/>
        <end position="46"/>
    </location>
</feature>
<accession>A0A1X2I411</accession>
<gene>
    <name evidence="3" type="ORF">BCR42DRAFT_495192</name>
</gene>
<feature type="region of interest" description="Disordered" evidence="1">
    <location>
        <begin position="1"/>
        <end position="68"/>
    </location>
</feature>
<feature type="compositionally biased region" description="Polar residues" evidence="1">
    <location>
        <begin position="219"/>
        <end position="238"/>
    </location>
</feature>
<protein>
    <submittedName>
        <fullName evidence="3">Uncharacterized protein</fullName>
    </submittedName>
</protein>
<keyword evidence="2" id="KW-0472">Membrane</keyword>
<comment type="caution">
    <text evidence="3">The sequence shown here is derived from an EMBL/GenBank/DDBJ whole genome shotgun (WGS) entry which is preliminary data.</text>
</comment>
<evidence type="ECO:0000313" key="3">
    <source>
        <dbReference type="EMBL" id="ORZ08905.1"/>
    </source>
</evidence>
<dbReference type="Proteomes" id="UP000193560">
    <property type="component" value="Unassembled WGS sequence"/>
</dbReference>
<name>A0A1X2I411_9FUNG</name>
<feature type="region of interest" description="Disordered" evidence="1">
    <location>
        <begin position="527"/>
        <end position="581"/>
    </location>
</feature>
<sequence length="623" mass="68789">MVTTNQARPTVQHRSSSSSSPVQQQISSDRKSINKSTQRRTQSLTPESLMHEQDSAHRRPSSPVMSSTPRLSIADRFMSSSGYQHSPLTSSPLSYTSPIPTESEEDTGSTYAIGARTNNIHANSITRPASSNSSSIINDNSPNPSRLTIASAFMKSSSSSISSSTAAKQNGSNTNGTIHPLDNISDSTSGSLDLNLNLTTPTSTTPSLYLENRYSRPFGSQDTLVSNDLDNKKQQYQRQKLHGSIEEGEHYGNSSNDYYQRQQHDHHSDDDDDGHENESDLSSTTRHGDEENDLEFQQNKVNGKHAQQHMDDDDLIGEPRGCWIGCCFLSCGDRSSSKKAMKKQAQLKQQQKRQQKQQKQQQQQQQRTCGRRWRVFALFLSTLFLIILSSIFWPRTPLIRIEGASLLSPAKVTETSQGAMLGNVQFESQWMVNFTVDNRQNWLLPTRLVQFHLLVKDALTGNVVGKGFQNDHPESVVLDPRAISTVQMGVYLDYQARDVSDTTFSSLKKACVTSSPTMKRRSLLMARGDGNGTMTTTPMDQHNTNNATNHTMATNGSNTNSNQTISTSPPPAPPPAAATSTKEHESLSLLFWVTLHIWGLDVFGYKPTVMVAPATGGFVCPLA</sequence>
<feature type="region of interest" description="Disordered" evidence="1">
    <location>
        <begin position="122"/>
        <end position="142"/>
    </location>
</feature>
<feature type="compositionally biased region" description="Low complexity" evidence="1">
    <location>
        <begin position="86"/>
        <end position="101"/>
    </location>
</feature>
<feature type="compositionally biased region" description="Polar residues" evidence="1">
    <location>
        <begin position="532"/>
        <end position="541"/>
    </location>
</feature>
<feature type="region of interest" description="Disordered" evidence="1">
    <location>
        <begin position="161"/>
        <end position="186"/>
    </location>
</feature>
<feature type="compositionally biased region" description="Polar residues" evidence="1">
    <location>
        <begin position="252"/>
        <end position="261"/>
    </location>
</feature>
<dbReference type="EMBL" id="MCGE01000029">
    <property type="protein sequence ID" value="ORZ08905.1"/>
    <property type="molecule type" value="Genomic_DNA"/>
</dbReference>
<evidence type="ECO:0000256" key="2">
    <source>
        <dbReference type="SAM" id="Phobius"/>
    </source>
</evidence>
<feature type="region of interest" description="Disordered" evidence="1">
    <location>
        <begin position="219"/>
        <end position="292"/>
    </location>
</feature>
<feature type="compositionally biased region" description="Low complexity" evidence="1">
    <location>
        <begin position="542"/>
        <end position="567"/>
    </location>
</feature>
<keyword evidence="2" id="KW-1133">Transmembrane helix</keyword>
<keyword evidence="4" id="KW-1185">Reference proteome</keyword>
<feature type="compositionally biased region" description="Low complexity" evidence="1">
    <location>
        <begin position="123"/>
        <end position="142"/>
    </location>
</feature>
<feature type="compositionally biased region" description="Polar residues" evidence="1">
    <location>
        <begin position="165"/>
        <end position="177"/>
    </location>
</feature>
<keyword evidence="2" id="KW-0812">Transmembrane</keyword>
<dbReference type="OrthoDB" id="2271567at2759"/>
<feature type="region of interest" description="Disordered" evidence="1">
    <location>
        <begin position="340"/>
        <end position="365"/>
    </location>
</feature>
<feature type="region of interest" description="Disordered" evidence="1">
    <location>
        <begin position="82"/>
        <end position="107"/>
    </location>
</feature>
<dbReference type="AlphaFoldDB" id="A0A1X2I411"/>
<evidence type="ECO:0000256" key="1">
    <source>
        <dbReference type="SAM" id="MobiDB-lite"/>
    </source>
</evidence>
<organism evidence="3 4">
    <name type="scientific">Absidia repens</name>
    <dbReference type="NCBI Taxonomy" id="90262"/>
    <lineage>
        <taxon>Eukaryota</taxon>
        <taxon>Fungi</taxon>
        <taxon>Fungi incertae sedis</taxon>
        <taxon>Mucoromycota</taxon>
        <taxon>Mucoromycotina</taxon>
        <taxon>Mucoromycetes</taxon>
        <taxon>Mucorales</taxon>
        <taxon>Cunninghamellaceae</taxon>
        <taxon>Absidia</taxon>
    </lineage>
</organism>
<feature type="compositionally biased region" description="Polar residues" evidence="1">
    <location>
        <begin position="1"/>
        <end position="14"/>
    </location>
</feature>
<feature type="transmembrane region" description="Helical" evidence="2">
    <location>
        <begin position="373"/>
        <end position="393"/>
    </location>
</feature>
<reference evidence="3 4" key="1">
    <citation type="submission" date="2016-07" db="EMBL/GenBank/DDBJ databases">
        <title>Pervasive Adenine N6-methylation of Active Genes in Fungi.</title>
        <authorList>
            <consortium name="DOE Joint Genome Institute"/>
            <person name="Mondo S.J."/>
            <person name="Dannebaum R.O."/>
            <person name="Kuo R.C."/>
            <person name="Labutti K."/>
            <person name="Haridas S."/>
            <person name="Kuo A."/>
            <person name="Salamov A."/>
            <person name="Ahrendt S.R."/>
            <person name="Lipzen A."/>
            <person name="Sullivan W."/>
            <person name="Andreopoulos W.B."/>
            <person name="Clum A."/>
            <person name="Lindquist E."/>
            <person name="Daum C."/>
            <person name="Ramamoorthy G.K."/>
            <person name="Gryganskyi A."/>
            <person name="Culley D."/>
            <person name="Magnuson J.K."/>
            <person name="James T.Y."/>
            <person name="O'Malley M.A."/>
            <person name="Stajich J.E."/>
            <person name="Spatafora J.W."/>
            <person name="Visel A."/>
            <person name="Grigoriev I.V."/>
        </authorList>
    </citation>
    <scope>NUCLEOTIDE SEQUENCE [LARGE SCALE GENOMIC DNA]</scope>
    <source>
        <strain evidence="3 4">NRRL 1336</strain>
    </source>
</reference>
<proteinExistence type="predicted"/>
<feature type="compositionally biased region" description="Low complexity" evidence="1">
    <location>
        <begin position="15"/>
        <end position="27"/>
    </location>
</feature>